<name>D5L2E8_9VIRU</name>
<protein>
    <submittedName>
        <fullName evidence="1">Uncharacterized protein</fullName>
    </submittedName>
</protein>
<organism evidence="1">
    <name type="scientific">uncultured virus</name>
    <dbReference type="NCBI Taxonomy" id="340016"/>
    <lineage>
        <taxon>Viruses</taxon>
        <taxon>environmental samples</taxon>
    </lineage>
</organism>
<proteinExistence type="predicted"/>
<sequence length="130" mass="13887">MAFTRVFTIQAAAIANGGTNEVTESDNDDHVIEKIKVIDEEGNLGADSDVTLQIAGNSITDQVIPLDELTQTHGDLPVINAYWPSNKQLRFSYTNDSGASITLKFVVYVRDGSGVSDNTAAADILSTPLS</sequence>
<dbReference type="EMBL" id="GU735196">
    <property type="protein sequence ID" value="ADE29207.1"/>
    <property type="molecule type" value="Genomic_DNA"/>
</dbReference>
<evidence type="ECO:0000313" key="1">
    <source>
        <dbReference type="EMBL" id="ADE29207.1"/>
    </source>
</evidence>
<accession>D5L2E8</accession>
<reference evidence="1" key="1">
    <citation type="journal article" date="2010" name="Environ. Microbiol.">
        <title>The metavirome of a hypersaline environment.</title>
        <authorList>
            <person name="Santos F."/>
            <person name="Yarza P."/>
            <person name="Parro V."/>
            <person name="Briones C."/>
            <person name="Anton J."/>
        </authorList>
    </citation>
    <scope>NUCLEOTIDE SEQUENCE</scope>
</reference>